<keyword evidence="1" id="KW-0808">Transferase</keyword>
<dbReference type="PANTHER" id="PTHR10584">
    <property type="entry name" value="SUGAR KINASE"/>
    <property type="match status" value="1"/>
</dbReference>
<dbReference type="PANTHER" id="PTHR10584:SF166">
    <property type="entry name" value="RIBOKINASE"/>
    <property type="match status" value="1"/>
</dbReference>
<organism evidence="4 5">
    <name type="scientific">Chelativorans salis</name>
    <dbReference type="NCBI Taxonomy" id="2978478"/>
    <lineage>
        <taxon>Bacteria</taxon>
        <taxon>Pseudomonadati</taxon>
        <taxon>Pseudomonadota</taxon>
        <taxon>Alphaproteobacteria</taxon>
        <taxon>Hyphomicrobiales</taxon>
        <taxon>Phyllobacteriaceae</taxon>
        <taxon>Chelativorans</taxon>
    </lineage>
</organism>
<protein>
    <submittedName>
        <fullName evidence="4">Carbohydrate kinase family protein</fullName>
    </submittedName>
</protein>
<dbReference type="CDD" id="cd01941">
    <property type="entry name" value="YeiC_kinase_like"/>
    <property type="match status" value="1"/>
</dbReference>
<dbReference type="Pfam" id="PF00294">
    <property type="entry name" value="PfkB"/>
    <property type="match status" value="1"/>
</dbReference>
<gene>
    <name evidence="4" type="ORF">N5A92_09330</name>
</gene>
<evidence type="ECO:0000313" key="4">
    <source>
        <dbReference type="EMBL" id="MCT7375233.1"/>
    </source>
</evidence>
<dbReference type="GO" id="GO:0016301">
    <property type="term" value="F:kinase activity"/>
    <property type="evidence" value="ECO:0007669"/>
    <property type="project" value="UniProtKB-KW"/>
</dbReference>
<accession>A0ABT2LL30</accession>
<name>A0ABT2LL30_9HYPH</name>
<sequence length="312" mass="31968">MTQPRLLAVGGAHVDRRGRVTGAHVAEASNPGIMREEIGGGAFNAARAAVQRGAAVSLLSLRGGDAAGETVAEAIEAAGIEDLSATFLDRTTPSYTAILTESGDLVTGLADMALYEHGFLKQVRRSKVRDAGAGAEALLCDANMPAEAIERLVALAAGKPIHAIAVSPAKVVRLVPVIPSLSCLFMNRREACCLVGVAEETPPLAVAKALAEMGLQAGVITAGGGPALCFRHGDFLEIAPPPVDRIADVTGAGDALAGATVAALMRGLAFAEAVREGMAAAKLAVESEDAAPRMDDEVFRSALARVPRPKPV</sequence>
<feature type="domain" description="Carbohydrate kinase PfkB" evidence="3">
    <location>
        <begin position="6"/>
        <end position="292"/>
    </location>
</feature>
<dbReference type="RefSeq" id="WP_260902038.1">
    <property type="nucleotide sequence ID" value="NZ_JAOCZP010000002.1"/>
</dbReference>
<dbReference type="SUPFAM" id="SSF53613">
    <property type="entry name" value="Ribokinase-like"/>
    <property type="match status" value="1"/>
</dbReference>
<dbReference type="Proteomes" id="UP001320831">
    <property type="component" value="Unassembled WGS sequence"/>
</dbReference>
<dbReference type="Gene3D" id="3.40.1190.20">
    <property type="match status" value="1"/>
</dbReference>
<dbReference type="EMBL" id="JAOCZP010000002">
    <property type="protein sequence ID" value="MCT7375233.1"/>
    <property type="molecule type" value="Genomic_DNA"/>
</dbReference>
<keyword evidence="5" id="KW-1185">Reference proteome</keyword>
<comment type="caution">
    <text evidence="4">The sequence shown here is derived from an EMBL/GenBank/DDBJ whole genome shotgun (WGS) entry which is preliminary data.</text>
</comment>
<evidence type="ECO:0000259" key="3">
    <source>
        <dbReference type="Pfam" id="PF00294"/>
    </source>
</evidence>
<evidence type="ECO:0000256" key="2">
    <source>
        <dbReference type="ARBA" id="ARBA00022777"/>
    </source>
</evidence>
<dbReference type="InterPro" id="IPR011611">
    <property type="entry name" value="PfkB_dom"/>
</dbReference>
<keyword evidence="2 4" id="KW-0418">Kinase</keyword>
<evidence type="ECO:0000313" key="5">
    <source>
        <dbReference type="Proteomes" id="UP001320831"/>
    </source>
</evidence>
<evidence type="ECO:0000256" key="1">
    <source>
        <dbReference type="ARBA" id="ARBA00022679"/>
    </source>
</evidence>
<proteinExistence type="predicted"/>
<dbReference type="InterPro" id="IPR029056">
    <property type="entry name" value="Ribokinase-like"/>
</dbReference>
<reference evidence="4 5" key="1">
    <citation type="submission" date="2022-09" db="EMBL/GenBank/DDBJ databases">
        <title>Chelativorans salina sp. nov., a novel slightly halophilic bacterium isolated from a saline lake sediment enrichment.</title>
        <authorList>
            <person name="Gao L."/>
            <person name="Fang B.-Z."/>
            <person name="Li W.-J."/>
        </authorList>
    </citation>
    <scope>NUCLEOTIDE SEQUENCE [LARGE SCALE GENOMIC DNA]</scope>
    <source>
        <strain evidence="4 5">EGI FJ00035</strain>
    </source>
</reference>